<sequence>MKDDSSIRKALPDGSWQQVERLDYKPEGSAPFRDISRQLLFRTDGLGCELRYFEIAAGGHSTLERHEHEHAVMILRGRGACLVGETVCSVGEHDLVHIPPMTWHQFRAADDNHLGFLCMVNVERDRPQLPDETELERLKADPLIAAFIRS</sequence>
<dbReference type="InterPro" id="IPR011051">
    <property type="entry name" value="RmlC_Cupin_sf"/>
</dbReference>
<dbReference type="EMBL" id="WTVM01000038">
    <property type="protein sequence ID" value="NMG02961.1"/>
    <property type="molecule type" value="Genomic_DNA"/>
</dbReference>
<dbReference type="InterPro" id="IPR013096">
    <property type="entry name" value="Cupin_2"/>
</dbReference>
<accession>A0A972J8B6</accession>
<name>A0A972J8B6_9RHOO</name>
<reference evidence="2" key="1">
    <citation type="submission" date="2019-12" db="EMBL/GenBank/DDBJ databases">
        <title>Comparative genomics gives insights into the taxonomy of the Azoarcus-Aromatoleum group and reveals separate origins of nif in the plant-associated Azoarcus and non-plant-associated Aromatoleum sub-groups.</title>
        <authorList>
            <person name="Lafos M."/>
            <person name="Maluk M."/>
            <person name="Batista M."/>
            <person name="Junghare M."/>
            <person name="Carmona M."/>
            <person name="Faoro H."/>
            <person name="Cruz L.M."/>
            <person name="Battistoni F."/>
            <person name="De Souza E."/>
            <person name="Pedrosa F."/>
            <person name="Chen W.-M."/>
            <person name="Poole P.S."/>
            <person name="Dixon R.A."/>
            <person name="James E.K."/>
        </authorList>
    </citation>
    <scope>NUCLEOTIDE SEQUENCE</scope>
    <source>
        <strain evidence="2">NSC3</strain>
    </source>
</reference>
<dbReference type="Gene3D" id="2.60.120.10">
    <property type="entry name" value="Jelly Rolls"/>
    <property type="match status" value="1"/>
</dbReference>
<evidence type="ECO:0000313" key="3">
    <source>
        <dbReference type="Proteomes" id="UP000599523"/>
    </source>
</evidence>
<protein>
    <submittedName>
        <fullName evidence="2">Cupin domain-containing protein</fullName>
    </submittedName>
</protein>
<dbReference type="CDD" id="cd02222">
    <property type="entry name" value="cupin_TM1459-like"/>
    <property type="match status" value="1"/>
</dbReference>
<gene>
    <name evidence="2" type="ORF">GPA21_08240</name>
</gene>
<dbReference type="InterPro" id="IPR014710">
    <property type="entry name" value="RmlC-like_jellyroll"/>
</dbReference>
<evidence type="ECO:0000313" key="2">
    <source>
        <dbReference type="EMBL" id="NMG02961.1"/>
    </source>
</evidence>
<dbReference type="SUPFAM" id="SSF51182">
    <property type="entry name" value="RmlC-like cupins"/>
    <property type="match status" value="1"/>
</dbReference>
<dbReference type="Proteomes" id="UP000599523">
    <property type="component" value="Unassembled WGS sequence"/>
</dbReference>
<proteinExistence type="predicted"/>
<dbReference type="Pfam" id="PF07883">
    <property type="entry name" value="Cupin_2"/>
    <property type="match status" value="1"/>
</dbReference>
<feature type="domain" description="Cupin type-2" evidence="1">
    <location>
        <begin position="52"/>
        <end position="119"/>
    </location>
</feature>
<dbReference type="AlphaFoldDB" id="A0A972J8B6"/>
<keyword evidence="3" id="KW-1185">Reference proteome</keyword>
<comment type="caution">
    <text evidence="2">The sequence shown here is derived from an EMBL/GenBank/DDBJ whole genome shotgun (WGS) entry which is preliminary data.</text>
</comment>
<organism evidence="2 3">
    <name type="scientific">Azoarcus taiwanensis</name>
    <dbReference type="NCBI Taxonomy" id="666964"/>
    <lineage>
        <taxon>Bacteria</taxon>
        <taxon>Pseudomonadati</taxon>
        <taxon>Pseudomonadota</taxon>
        <taxon>Betaproteobacteria</taxon>
        <taxon>Rhodocyclales</taxon>
        <taxon>Zoogloeaceae</taxon>
        <taxon>Azoarcus</taxon>
    </lineage>
</organism>
<dbReference type="RefSeq" id="WP_168987726.1">
    <property type="nucleotide sequence ID" value="NZ_CAWPHM010000262.1"/>
</dbReference>
<evidence type="ECO:0000259" key="1">
    <source>
        <dbReference type="Pfam" id="PF07883"/>
    </source>
</evidence>